<feature type="coiled-coil region" evidence="1">
    <location>
        <begin position="29"/>
        <end position="68"/>
    </location>
</feature>
<protein>
    <submittedName>
        <fullName evidence="2">Uncharacterized protein</fullName>
    </submittedName>
</protein>
<keyword evidence="1" id="KW-0175">Coiled coil</keyword>
<organism evidence="2 3">
    <name type="scientific">Stylosanthes scabra</name>
    <dbReference type="NCBI Taxonomy" id="79078"/>
    <lineage>
        <taxon>Eukaryota</taxon>
        <taxon>Viridiplantae</taxon>
        <taxon>Streptophyta</taxon>
        <taxon>Embryophyta</taxon>
        <taxon>Tracheophyta</taxon>
        <taxon>Spermatophyta</taxon>
        <taxon>Magnoliopsida</taxon>
        <taxon>eudicotyledons</taxon>
        <taxon>Gunneridae</taxon>
        <taxon>Pentapetalae</taxon>
        <taxon>rosids</taxon>
        <taxon>fabids</taxon>
        <taxon>Fabales</taxon>
        <taxon>Fabaceae</taxon>
        <taxon>Papilionoideae</taxon>
        <taxon>50 kb inversion clade</taxon>
        <taxon>dalbergioids sensu lato</taxon>
        <taxon>Dalbergieae</taxon>
        <taxon>Pterocarpus clade</taxon>
        <taxon>Stylosanthes</taxon>
    </lineage>
</organism>
<evidence type="ECO:0000256" key="1">
    <source>
        <dbReference type="SAM" id="Coils"/>
    </source>
</evidence>
<dbReference type="Proteomes" id="UP001341840">
    <property type="component" value="Unassembled WGS sequence"/>
</dbReference>
<dbReference type="EMBL" id="JASCZI010242042">
    <property type="protein sequence ID" value="MED6209244.1"/>
    <property type="molecule type" value="Genomic_DNA"/>
</dbReference>
<evidence type="ECO:0000313" key="3">
    <source>
        <dbReference type="Proteomes" id="UP001341840"/>
    </source>
</evidence>
<name>A0ABU6YGW8_9FABA</name>
<gene>
    <name evidence="2" type="ORF">PIB30_052820</name>
</gene>
<reference evidence="2 3" key="1">
    <citation type="journal article" date="2023" name="Plants (Basel)">
        <title>Bridging the Gap: Combining Genomics and Transcriptomics Approaches to Understand Stylosanthes scabra, an Orphan Legume from the Brazilian Caatinga.</title>
        <authorList>
            <person name="Ferreira-Neto J.R.C."/>
            <person name="da Silva M.D."/>
            <person name="Binneck E."/>
            <person name="de Melo N.F."/>
            <person name="da Silva R.H."/>
            <person name="de Melo A.L.T.M."/>
            <person name="Pandolfi V."/>
            <person name="Bustamante F.O."/>
            <person name="Brasileiro-Vidal A.C."/>
            <person name="Benko-Iseppon A.M."/>
        </authorList>
    </citation>
    <scope>NUCLEOTIDE SEQUENCE [LARGE SCALE GENOMIC DNA]</scope>
    <source>
        <tissue evidence="2">Leaves</tissue>
    </source>
</reference>
<comment type="caution">
    <text evidence="2">The sequence shown here is derived from an EMBL/GenBank/DDBJ whole genome shotgun (WGS) entry which is preliminary data.</text>
</comment>
<keyword evidence="3" id="KW-1185">Reference proteome</keyword>
<sequence length="103" mass="11675">MIHLHKFLGKNIRGPGPSPTKLYGSTSYRSSYEEQIEEYQKEIVELKAAKEKKKRQTMENLLRFLRQRRGDDLPPEIASEMNALGSGTVVSHIGPSSNNPDTF</sequence>
<proteinExistence type="predicted"/>
<evidence type="ECO:0000313" key="2">
    <source>
        <dbReference type="EMBL" id="MED6209244.1"/>
    </source>
</evidence>
<accession>A0ABU6YGW8</accession>